<sequence>MLIRAKLDQREESAFLRSMKEDLGHLFWDRLHIPGCSVLTPGGVVRAVEKLNNLKHLRVYGIPNTTKEHLYSLNSLLRINPQRPLVIYNGEHPTCSPYIDVDICPKIDEVRFVFDCPREGRCQKWSCKGFLFCIVRCKECGGSISPVELGAAETVCRDSLCNACWLSLPKCILCNRPSCRQHLGLQSRSSPDSPDFTCKLCISQPSTRYGYRA</sequence>
<dbReference type="Proteomes" id="UP000283530">
    <property type="component" value="Unassembled WGS sequence"/>
</dbReference>
<comment type="caution">
    <text evidence="1">The sequence shown here is derived from an EMBL/GenBank/DDBJ whole genome shotgun (WGS) entry which is preliminary data.</text>
</comment>
<keyword evidence="2" id="KW-1185">Reference proteome</keyword>
<evidence type="ECO:0000313" key="2">
    <source>
        <dbReference type="Proteomes" id="UP000283530"/>
    </source>
</evidence>
<dbReference type="AlphaFoldDB" id="A0A3S3PR19"/>
<gene>
    <name evidence="1" type="ORF">CKAN_02535000</name>
</gene>
<dbReference type="EMBL" id="QPKB01000011">
    <property type="protein sequence ID" value="RWR95986.1"/>
    <property type="molecule type" value="Genomic_DNA"/>
</dbReference>
<reference evidence="1 2" key="1">
    <citation type="journal article" date="2019" name="Nat. Plants">
        <title>Stout camphor tree genome fills gaps in understanding of flowering plant genome evolution.</title>
        <authorList>
            <person name="Chaw S.M."/>
            <person name="Liu Y.C."/>
            <person name="Wu Y.W."/>
            <person name="Wang H.Y."/>
            <person name="Lin C.I."/>
            <person name="Wu C.S."/>
            <person name="Ke H.M."/>
            <person name="Chang L.Y."/>
            <person name="Hsu C.Y."/>
            <person name="Yang H.T."/>
            <person name="Sudianto E."/>
            <person name="Hsu M.H."/>
            <person name="Wu K.P."/>
            <person name="Wang L.N."/>
            <person name="Leebens-Mack J.H."/>
            <person name="Tsai I.J."/>
        </authorList>
    </citation>
    <scope>NUCLEOTIDE SEQUENCE [LARGE SCALE GENOMIC DNA]</scope>
    <source>
        <strain evidence="2">cv. Chaw 1501</strain>
        <tissue evidence="1">Young leaves</tissue>
    </source>
</reference>
<dbReference type="OrthoDB" id="10044893at2759"/>
<organism evidence="1 2">
    <name type="scientific">Cinnamomum micranthum f. kanehirae</name>
    <dbReference type="NCBI Taxonomy" id="337451"/>
    <lineage>
        <taxon>Eukaryota</taxon>
        <taxon>Viridiplantae</taxon>
        <taxon>Streptophyta</taxon>
        <taxon>Embryophyta</taxon>
        <taxon>Tracheophyta</taxon>
        <taxon>Spermatophyta</taxon>
        <taxon>Magnoliopsida</taxon>
        <taxon>Magnoliidae</taxon>
        <taxon>Laurales</taxon>
        <taxon>Lauraceae</taxon>
        <taxon>Cinnamomum</taxon>
    </lineage>
</organism>
<evidence type="ECO:0000313" key="1">
    <source>
        <dbReference type="EMBL" id="RWR95986.1"/>
    </source>
</evidence>
<protein>
    <submittedName>
        <fullName evidence="1">F-box protein SKIP28-like protein</fullName>
    </submittedName>
</protein>
<accession>A0A3S3PR19</accession>
<proteinExistence type="predicted"/>
<name>A0A3S3PR19_9MAGN</name>
<dbReference type="STRING" id="337451.A0A3S3PR19"/>